<protein>
    <recommendedName>
        <fullName evidence="1">PD-(D/E)XK endonuclease-like domain-containing protein</fullName>
    </recommendedName>
</protein>
<reference evidence="2" key="1">
    <citation type="submission" date="2018-05" db="EMBL/GenBank/DDBJ databases">
        <authorList>
            <person name="Lanie J.A."/>
            <person name="Ng W.-L."/>
            <person name="Kazmierczak K.M."/>
            <person name="Andrzejewski T.M."/>
            <person name="Davidsen T.M."/>
            <person name="Wayne K.J."/>
            <person name="Tettelin H."/>
            <person name="Glass J.I."/>
            <person name="Rusch D."/>
            <person name="Podicherti R."/>
            <person name="Tsui H.-C.T."/>
            <person name="Winkler M.E."/>
        </authorList>
    </citation>
    <scope>NUCLEOTIDE SEQUENCE</scope>
</reference>
<dbReference type="GO" id="GO:0006264">
    <property type="term" value="P:mitochondrial DNA replication"/>
    <property type="evidence" value="ECO:0007669"/>
    <property type="project" value="TreeGrafter"/>
</dbReference>
<dbReference type="GO" id="GO:0008297">
    <property type="term" value="F:single-stranded DNA exodeoxyribonuclease activity"/>
    <property type="evidence" value="ECO:0007669"/>
    <property type="project" value="TreeGrafter"/>
</dbReference>
<dbReference type="GO" id="GO:0005739">
    <property type="term" value="C:mitochondrion"/>
    <property type="evidence" value="ECO:0007669"/>
    <property type="project" value="TreeGrafter"/>
</dbReference>
<feature type="domain" description="PD-(D/E)XK endonuclease-like" evidence="1">
    <location>
        <begin position="88"/>
        <end position="188"/>
    </location>
</feature>
<evidence type="ECO:0000313" key="2">
    <source>
        <dbReference type="EMBL" id="SVC41763.1"/>
    </source>
</evidence>
<dbReference type="InterPro" id="IPR011335">
    <property type="entry name" value="Restrct_endonuc-II-like"/>
</dbReference>
<sequence length="228" mass="26440">MSEKLKVRTNYLELTDLEKIELKTEQDGNSRYYVDQNGARYPSVTTVVGLSTRDHIKLWRDRVGEEEANRISTTAARKGTKFHDLVETYLRREQEEVFFENIIQEGQFKSIQPILDEIIPFAIEPVLYSDRLKMAGRADCVGMLDGAVTILDWKTSAKYKKEEYAKPWYLQMTAYSIMVEELTGQPIDEIMAVVALENAQFQVFVSNPVEHVQDLLDLRNRYKNLYGI</sequence>
<gene>
    <name evidence="2" type="ORF">METZ01_LOCUS294617</name>
</gene>
<accession>A0A382LYX8</accession>
<dbReference type="SUPFAM" id="SSF52980">
    <property type="entry name" value="Restriction endonuclease-like"/>
    <property type="match status" value="1"/>
</dbReference>
<evidence type="ECO:0000259" key="1">
    <source>
        <dbReference type="Pfam" id="PF12705"/>
    </source>
</evidence>
<dbReference type="InterPro" id="IPR011604">
    <property type="entry name" value="PDDEXK-like_dom_sf"/>
</dbReference>
<dbReference type="InterPro" id="IPR038726">
    <property type="entry name" value="PDDEXK_AddAB-type"/>
</dbReference>
<dbReference type="EMBL" id="UINC01090112">
    <property type="protein sequence ID" value="SVC41763.1"/>
    <property type="molecule type" value="Genomic_DNA"/>
</dbReference>
<name>A0A382LYX8_9ZZZZ</name>
<dbReference type="Gene3D" id="3.90.320.10">
    <property type="match status" value="1"/>
</dbReference>
<dbReference type="PANTHER" id="PTHR31340">
    <property type="entry name" value="MITOCHONDRIAL GENOME MAINTENANCE EXONUCLEASE 1"/>
    <property type="match status" value="1"/>
</dbReference>
<organism evidence="2">
    <name type="scientific">marine metagenome</name>
    <dbReference type="NCBI Taxonomy" id="408172"/>
    <lineage>
        <taxon>unclassified sequences</taxon>
        <taxon>metagenomes</taxon>
        <taxon>ecological metagenomes</taxon>
    </lineage>
</organism>
<dbReference type="PANTHER" id="PTHR31340:SF3">
    <property type="entry name" value="MITOCHONDRIAL GENOME MAINTENANCE EXONUCLEASE 1"/>
    <property type="match status" value="1"/>
</dbReference>
<proteinExistence type="predicted"/>
<dbReference type="Pfam" id="PF12705">
    <property type="entry name" value="PDDEXK_1"/>
    <property type="match status" value="1"/>
</dbReference>
<dbReference type="AlphaFoldDB" id="A0A382LYX8"/>